<evidence type="ECO:0000256" key="12">
    <source>
        <dbReference type="SAM" id="Coils"/>
    </source>
</evidence>
<proteinExistence type="inferred from homology"/>
<dbReference type="InterPro" id="IPR001763">
    <property type="entry name" value="Rhodanese-like_dom"/>
</dbReference>
<evidence type="ECO:0000256" key="5">
    <source>
        <dbReference type="ARBA" id="ARBA00022723"/>
    </source>
</evidence>
<dbReference type="Gene3D" id="3.40.250.10">
    <property type="entry name" value="Rhodanese-like domain"/>
    <property type="match status" value="1"/>
</dbReference>
<keyword evidence="4 11" id="KW-0819">tRNA processing</keyword>
<evidence type="ECO:0000313" key="14">
    <source>
        <dbReference type="Proteomes" id="UP001652740"/>
    </source>
</evidence>
<feature type="active site" description="Glycyl thioester intermediate; for adenylyltransferase activity" evidence="11">
    <location>
        <position position="258"/>
    </location>
</feature>
<feature type="binding site" evidence="11">
    <location>
        <position position="144"/>
    </location>
    <ligand>
        <name>ATP</name>
        <dbReference type="ChEBI" id="CHEBI:30616"/>
    </ligand>
</feature>
<feature type="binding site" evidence="11">
    <location>
        <position position="120"/>
    </location>
    <ligand>
        <name>ATP</name>
        <dbReference type="ChEBI" id="CHEBI:30616"/>
    </ligand>
</feature>
<dbReference type="InterPro" id="IPR028885">
    <property type="entry name" value="MOCS3/Uba4"/>
</dbReference>
<dbReference type="Gene3D" id="3.40.50.720">
    <property type="entry name" value="NAD(P)-binding Rossmann-like Domain"/>
    <property type="match status" value="1"/>
</dbReference>
<organism evidence="14 15">
    <name type="scientific">Galleria mellonella</name>
    <name type="common">Greater wax moth</name>
    <dbReference type="NCBI Taxonomy" id="7137"/>
    <lineage>
        <taxon>Eukaryota</taxon>
        <taxon>Metazoa</taxon>
        <taxon>Ecdysozoa</taxon>
        <taxon>Arthropoda</taxon>
        <taxon>Hexapoda</taxon>
        <taxon>Insecta</taxon>
        <taxon>Pterygota</taxon>
        <taxon>Neoptera</taxon>
        <taxon>Endopterygota</taxon>
        <taxon>Lepidoptera</taxon>
        <taxon>Glossata</taxon>
        <taxon>Ditrysia</taxon>
        <taxon>Pyraloidea</taxon>
        <taxon>Pyralidae</taxon>
        <taxon>Galleriinae</taxon>
        <taxon>Galleria</taxon>
    </lineage>
</organism>
<dbReference type="HAMAP" id="MF_03049">
    <property type="entry name" value="MOCS3_Uba4"/>
    <property type="match status" value="1"/>
</dbReference>
<comment type="similarity">
    <text evidence="11">In the N-terminal section; belongs to the HesA/MoeB/ThiF family. UBA4 subfamily.</text>
</comment>
<dbReference type="RefSeq" id="XP_052748327.1">
    <property type="nucleotide sequence ID" value="XM_052892367.1"/>
</dbReference>
<dbReference type="GeneID" id="113514767"/>
<dbReference type="NCBIfam" id="NF004281">
    <property type="entry name" value="PRK05690.1"/>
    <property type="match status" value="1"/>
</dbReference>
<feature type="binding site" evidence="11">
    <location>
        <begin position="188"/>
        <end position="189"/>
    </location>
    <ligand>
        <name>ATP</name>
        <dbReference type="ChEBI" id="CHEBI:30616"/>
    </ligand>
</feature>
<dbReference type="Proteomes" id="UP001652740">
    <property type="component" value="Unplaced"/>
</dbReference>
<comment type="pathway">
    <text evidence="11">tRNA modification; 5-methoxycarbonylmethyl-2-thiouridine-tRNA biosynthesis.</text>
</comment>
<evidence type="ECO:0000259" key="13">
    <source>
        <dbReference type="PROSITE" id="PS50206"/>
    </source>
</evidence>
<dbReference type="EC" id="2.7.7.-" evidence="11"/>
<feature type="binding site" evidence="11">
    <location>
        <position position="241"/>
    </location>
    <ligand>
        <name>Zn(2+)</name>
        <dbReference type="ChEBI" id="CHEBI:29105"/>
    </ligand>
</feature>
<feature type="binding site" evidence="11">
    <location>
        <position position="99"/>
    </location>
    <ligand>
        <name>ATP</name>
        <dbReference type="ChEBI" id="CHEBI:30616"/>
    </ligand>
</feature>
<evidence type="ECO:0000256" key="9">
    <source>
        <dbReference type="ARBA" id="ARBA00023150"/>
    </source>
</evidence>
<comment type="cofactor">
    <cofactor evidence="11">
        <name>Zn(2+)</name>
        <dbReference type="ChEBI" id="CHEBI:29105"/>
    </cofactor>
    <text evidence="11">Binds 1 zinc ion per subunit.</text>
</comment>
<keyword evidence="14" id="KW-1185">Reference proteome</keyword>
<keyword evidence="10 11" id="KW-0511">Multifunctional enzyme</keyword>
<dbReference type="PANTHER" id="PTHR10953">
    <property type="entry name" value="UBIQUITIN-ACTIVATING ENZYME E1"/>
    <property type="match status" value="1"/>
</dbReference>
<dbReference type="PANTHER" id="PTHR10953:SF102">
    <property type="entry name" value="ADENYLYLTRANSFERASE AND SULFURTRANSFERASE MOCS3"/>
    <property type="match status" value="1"/>
</dbReference>
<dbReference type="CDD" id="cd00757">
    <property type="entry name" value="ThiF_MoeB_HesA_family"/>
    <property type="match status" value="1"/>
</dbReference>
<dbReference type="SMART" id="SM00450">
    <property type="entry name" value="RHOD"/>
    <property type="match status" value="1"/>
</dbReference>
<dbReference type="Pfam" id="PF00581">
    <property type="entry name" value="Rhodanese"/>
    <property type="match status" value="1"/>
</dbReference>
<dbReference type="GO" id="GO:0016779">
    <property type="term" value="F:nucleotidyltransferase activity"/>
    <property type="evidence" value="ECO:0007669"/>
    <property type="project" value="UniProtKB-KW"/>
</dbReference>
<dbReference type="EC" id="2.8.1.-" evidence="11"/>
<keyword evidence="5 11" id="KW-0479">Metal-binding</keyword>
<dbReference type="InterPro" id="IPR036873">
    <property type="entry name" value="Rhodanese-like_dom_sf"/>
</dbReference>
<gene>
    <name evidence="15" type="primary">LOC113514767</name>
</gene>
<keyword evidence="2 11" id="KW-0963">Cytoplasm</keyword>
<reference evidence="15" key="1">
    <citation type="submission" date="2025-08" db="UniProtKB">
        <authorList>
            <consortium name="RefSeq"/>
        </authorList>
    </citation>
    <scope>IDENTIFICATION</scope>
    <source>
        <tissue evidence="15">Whole larvae</tissue>
    </source>
</reference>
<keyword evidence="8 11" id="KW-0067">ATP-binding</keyword>
<evidence type="ECO:0000256" key="10">
    <source>
        <dbReference type="ARBA" id="ARBA00023268"/>
    </source>
</evidence>
<accession>A0ABM3MA69</accession>
<keyword evidence="15" id="KW-0548">Nucleotidyltransferase</keyword>
<comment type="function">
    <text evidence="11">Plays a central role in 2-thiolation of mcm(5)S(2)U at tRNA wobble positions of cytosolic tRNA(Lys), tRNA(Glu) and tRNA(Gln). Acts by mediating the C-terminal thiocarboxylation of the sulfur carrier URM1. Its N-terminus first activates URM1 as acyl-adenylate (-COAMP), then the persulfide sulfur on the catalytic cysteine is transferred to URM1 to form thiocarboxylation (-COSH) of its C-terminus. The reaction probably involves hydrogen sulfide that is generated from the persulfide intermediate and that acts as nucleophile towards URM1. Subsequently, a transient disulfide bond is formed. Does not use thiosulfate as sulfur donor; NFS1 probably acting as a sulfur donor for thiocarboxylation reactions.</text>
</comment>
<keyword evidence="7 11" id="KW-0862">Zinc</keyword>
<comment type="caution">
    <text evidence="11">Lacks conserved residue(s) required for the propagation of feature annotation.</text>
</comment>
<protein>
    <recommendedName>
        <fullName evidence="11">Adenylyltransferase and sulfurtransferase MOCS3 homolog</fullName>
    </recommendedName>
    <alternativeName>
        <fullName evidence="11">UBA4 homolog</fullName>
    </alternativeName>
    <alternativeName>
        <fullName evidence="11">Ubiquitin-like protein activator 4 homolog</fullName>
    </alternativeName>
    <domain>
        <recommendedName>
            <fullName evidence="11">Adenylyltransferase</fullName>
            <ecNumber evidence="11">2.7.7.-</ecNumber>
        </recommendedName>
    </domain>
    <domain>
        <recommendedName>
            <fullName evidence="11">Sulfurtransferase</fullName>
            <ecNumber evidence="11">2.8.1.-</ecNumber>
        </recommendedName>
    </domain>
</protein>
<evidence type="ECO:0000256" key="11">
    <source>
        <dbReference type="HAMAP-Rule" id="MF_03049"/>
    </source>
</evidence>
<feature type="binding site" evidence="11">
    <location>
        <position position="244"/>
    </location>
    <ligand>
        <name>Zn(2+)</name>
        <dbReference type="ChEBI" id="CHEBI:29105"/>
    </ligand>
</feature>
<evidence type="ECO:0000313" key="15">
    <source>
        <dbReference type="RefSeq" id="XP_052748327.1"/>
    </source>
</evidence>
<dbReference type="SUPFAM" id="SSF69572">
    <property type="entry name" value="Activating enzymes of the ubiquitin-like proteins"/>
    <property type="match status" value="1"/>
</dbReference>
<feature type="binding site" evidence="11">
    <location>
        <position position="321"/>
    </location>
    <ligand>
        <name>Zn(2+)</name>
        <dbReference type="ChEBI" id="CHEBI:29105"/>
    </ligand>
</feature>
<dbReference type="InterPro" id="IPR045886">
    <property type="entry name" value="ThiF/MoeB/HesA"/>
</dbReference>
<evidence type="ECO:0000256" key="4">
    <source>
        <dbReference type="ARBA" id="ARBA00022694"/>
    </source>
</evidence>
<name>A0ABM3MA69_GALME</name>
<evidence type="ECO:0000256" key="7">
    <source>
        <dbReference type="ARBA" id="ARBA00022833"/>
    </source>
</evidence>
<comment type="subcellular location">
    <subcellularLocation>
        <location evidence="1">Cytoplasm</location>
        <location evidence="1">Cytosol</location>
    </subcellularLocation>
</comment>
<evidence type="ECO:0000256" key="2">
    <source>
        <dbReference type="ARBA" id="ARBA00022490"/>
    </source>
</evidence>
<evidence type="ECO:0000256" key="1">
    <source>
        <dbReference type="ARBA" id="ARBA00004514"/>
    </source>
</evidence>
<evidence type="ECO:0000256" key="8">
    <source>
        <dbReference type="ARBA" id="ARBA00022840"/>
    </source>
</evidence>
<feature type="coiled-coil region" evidence="12">
    <location>
        <begin position="4"/>
        <end position="38"/>
    </location>
</feature>
<keyword evidence="12" id="KW-0175">Coiled coil</keyword>
<dbReference type="InterPro" id="IPR000594">
    <property type="entry name" value="ThiF_NAD_FAD-bd"/>
</dbReference>
<feature type="active site" description="Cysteine persulfide intermediate; for sulfurtransferase activity" evidence="11">
    <location>
        <position position="426"/>
    </location>
</feature>
<keyword evidence="6 11" id="KW-0547">Nucleotide-binding</keyword>
<evidence type="ECO:0000256" key="3">
    <source>
        <dbReference type="ARBA" id="ARBA00022679"/>
    </source>
</evidence>
<keyword evidence="3 11" id="KW-0808">Transferase</keyword>
<keyword evidence="9 11" id="KW-0501">Molybdenum cofactor biosynthesis</keyword>
<sequence>MDRISKLEKEIIDLRRVLSNKEKELYEIKKEYTQQQANIQIELETQYTPYNNAVKTQYGDNLPKWAVERYSRQILLPDIGVAGQARLCSAKVLVVGAGGLGCPAAMYLAGAGIGEIGIVDYDAVELTNIHRQILHREGDQHMSKAESAAQTLRSINSRITITPYNVQLASSNAMDIASRYDVVLDCTDNVPSRYLLNDLCVMSKKPLISGSALKMEGQLTVYGYRSEKNTNEKDAPYIGPCYRCVFPSPPPPEAVGSCSANGVAGPVPGLIGCLQALEAIKYIVGHTHGQLLVERMLLFDGEDSSFRTVKLRARNPQCAVCSENATISQLVDYEAFCKAQAKEKDLNLHILPPDSRILPDQLAGKVNADLNSKRRHLLVDVRSEPEFNMCRIDGAVNCPIDNLHGARFEQLLERIRNCNSEVTFICRRGNDSQIVAKKVLEAIEDEHRSKITDLTGGLHAWSKHVDPNFPVY</sequence>
<feature type="binding site" evidence="11">
    <location>
        <position position="318"/>
    </location>
    <ligand>
        <name>Zn(2+)</name>
        <dbReference type="ChEBI" id="CHEBI:29105"/>
    </ligand>
</feature>
<dbReference type="PROSITE" id="PS50206">
    <property type="entry name" value="RHODANESE_3"/>
    <property type="match status" value="1"/>
</dbReference>
<feature type="domain" description="Rhodanese" evidence="13">
    <location>
        <begin position="372"/>
        <end position="470"/>
    </location>
</feature>
<dbReference type="Pfam" id="PF00899">
    <property type="entry name" value="ThiF"/>
    <property type="match status" value="1"/>
</dbReference>
<evidence type="ECO:0000256" key="6">
    <source>
        <dbReference type="ARBA" id="ARBA00022741"/>
    </source>
</evidence>
<dbReference type="InterPro" id="IPR035985">
    <property type="entry name" value="Ubiquitin-activating_enz"/>
</dbReference>